<name>A0A0F7SIQ3_PHARH</name>
<dbReference type="EMBL" id="LN483167">
    <property type="protein sequence ID" value="CDZ96837.1"/>
    <property type="molecule type" value="Genomic_DNA"/>
</dbReference>
<sequence>MAVCADGCPTLSRSTSQAHYLRNVGGPLRVSNLQRSLRPAGGAFTSSQGTRFPDSITSRVDYPQLFTSDHALNTDPTPQSETLSIHLRRLDSLLSDVYQTEDTLRDRKYEQPVFPPTLSAAQMDRYKPLRNASSKYLFTSILFNVGHILPDMIQSLLVAVDFLGPENFGISIVEGPSSDATDIMLERVLAPLLIEMGVDPLDIHLNTRRPSAKFGESNRIEKLAALREEPLLPLRQARKGTDEYEAVVFFNDVYFSGAMLLELILQHKNQESDVTCAWDLLWNDGYFYDVWVARDIYTGDLFQPMGSTWSTSFDLFPTSPKTLKRYQARLPFQAYSCWNGIAVLSSSALLPPRPIHFRRSSIKDGECAQAEVSLMMKDIWALRAQEGQGAKVLVVPGVRLAYERPVAEIVRGLDEATVGGVIVGQEKKVGLAGGGLKEKVDWTKRPPKAVRCHPWPEVNGTGSDINVWKETRWIDPLTG</sequence>
<dbReference type="PANTHER" id="PTHR34144">
    <property type="entry name" value="CHROMOSOME 8, WHOLE GENOME SHOTGUN SEQUENCE"/>
    <property type="match status" value="1"/>
</dbReference>
<dbReference type="InterPro" id="IPR021047">
    <property type="entry name" value="Mannosyltransferase_CMT1"/>
</dbReference>
<reference evidence="1" key="1">
    <citation type="submission" date="2014-08" db="EMBL/GenBank/DDBJ databases">
        <authorList>
            <person name="Sharma Rahul"/>
            <person name="Thines Marco"/>
        </authorList>
    </citation>
    <scope>NUCLEOTIDE SEQUENCE</scope>
</reference>
<keyword evidence="1" id="KW-0328">Glycosyltransferase</keyword>
<dbReference type="Pfam" id="PF11735">
    <property type="entry name" value="CAP59_mtransfer"/>
    <property type="match status" value="1"/>
</dbReference>
<organism evidence="1">
    <name type="scientific">Phaffia rhodozyma</name>
    <name type="common">Yeast</name>
    <name type="synonym">Xanthophyllomyces dendrorhous</name>
    <dbReference type="NCBI Taxonomy" id="264483"/>
    <lineage>
        <taxon>Eukaryota</taxon>
        <taxon>Fungi</taxon>
        <taxon>Dikarya</taxon>
        <taxon>Basidiomycota</taxon>
        <taxon>Agaricomycotina</taxon>
        <taxon>Tremellomycetes</taxon>
        <taxon>Cystofilobasidiales</taxon>
        <taxon>Mrakiaceae</taxon>
        <taxon>Phaffia</taxon>
    </lineage>
</organism>
<dbReference type="GO" id="GO:0016757">
    <property type="term" value="F:glycosyltransferase activity"/>
    <property type="evidence" value="ECO:0007669"/>
    <property type="project" value="UniProtKB-KW"/>
</dbReference>
<keyword evidence="1" id="KW-0808">Transferase</keyword>
<evidence type="ECO:0000313" key="1">
    <source>
        <dbReference type="EMBL" id="CDZ96837.1"/>
    </source>
</evidence>
<dbReference type="PANTHER" id="PTHR34144:SF5">
    <property type="entry name" value="ALPHA-1,3-MANNOSYLTRANSFERASE CMT1"/>
    <property type="match status" value="1"/>
</dbReference>
<accession>A0A0F7SIQ3</accession>
<proteinExistence type="predicted"/>
<protein>
    <submittedName>
        <fullName evidence="1">Mannosyltransferase 1, CMT1</fullName>
    </submittedName>
</protein>
<dbReference type="AlphaFoldDB" id="A0A0F7SIQ3"/>